<dbReference type="PROSITE" id="PS51462">
    <property type="entry name" value="NUDIX"/>
    <property type="match status" value="1"/>
</dbReference>
<feature type="compositionally biased region" description="Gly residues" evidence="2">
    <location>
        <begin position="1"/>
        <end position="13"/>
    </location>
</feature>
<keyword evidence="1" id="KW-0378">Hydrolase</keyword>
<dbReference type="PROSITE" id="PS00893">
    <property type="entry name" value="NUDIX_BOX"/>
    <property type="match status" value="1"/>
</dbReference>
<evidence type="ECO:0000313" key="5">
    <source>
        <dbReference type="Proteomes" id="UP001530377"/>
    </source>
</evidence>
<protein>
    <recommendedName>
        <fullName evidence="3">Nudix hydrolase domain-containing protein</fullName>
    </recommendedName>
</protein>
<reference evidence="4 5" key="1">
    <citation type="submission" date="2024-10" db="EMBL/GenBank/DDBJ databases">
        <title>Updated reference genomes for cyclostephanoid diatoms.</title>
        <authorList>
            <person name="Roberts W.R."/>
            <person name="Alverson A.J."/>
        </authorList>
    </citation>
    <scope>NUCLEOTIDE SEQUENCE [LARGE SCALE GENOMIC DNA]</scope>
    <source>
        <strain evidence="4 5">AJA228-03</strain>
    </source>
</reference>
<accession>A0ABD3SG55</accession>
<dbReference type="SUPFAM" id="SSF55811">
    <property type="entry name" value="Nudix"/>
    <property type="match status" value="1"/>
</dbReference>
<dbReference type="InterPro" id="IPR020084">
    <property type="entry name" value="NUDIX_hydrolase_CS"/>
</dbReference>
<keyword evidence="5" id="KW-1185">Reference proteome</keyword>
<feature type="region of interest" description="Disordered" evidence="2">
    <location>
        <begin position="1"/>
        <end position="33"/>
    </location>
</feature>
<dbReference type="AlphaFoldDB" id="A0ABD3SG55"/>
<feature type="domain" description="Nudix hydrolase" evidence="3">
    <location>
        <begin position="131"/>
        <end position="314"/>
    </location>
</feature>
<comment type="caution">
    <text evidence="4">The sequence shown here is derived from an EMBL/GenBank/DDBJ whole genome shotgun (WGS) entry which is preliminary data.</text>
</comment>
<dbReference type="InterPro" id="IPR000086">
    <property type="entry name" value="NUDIX_hydrolase_dom"/>
</dbReference>
<evidence type="ECO:0000256" key="2">
    <source>
        <dbReference type="SAM" id="MobiDB-lite"/>
    </source>
</evidence>
<evidence type="ECO:0000256" key="1">
    <source>
        <dbReference type="ARBA" id="ARBA00022801"/>
    </source>
</evidence>
<sequence length="400" mass="44100">MIGGGGGDGGGDGVRTRLMISLPSSSSGSSGYGEGRRIMKELRISDLLLVGGEGGVVIDDDVRVDRDVGIRALFASMEEGQLHDDMNDIEDLAMIRRRRRRHYESEIVDMVDTNGRVLGSLPRSYVHEYNILHRGVGILVTRGDSMKSFDGVVGRVGSGSIGGRAMPMVYVHRRTSTKRIFPDLYDMFVGGLSCRGESSRSTAAREVAEELGLRRGLDFVVDGDDGGERGQSSSMIGGGRRVDDVDPLSDELFKCVVRTSYNRCVVSVFAYHVAMTNDDDGDGVEEEAVSWQDEEVAWGDYVPYDIVEMAANASMKRLVERGAWPPDDGMDDDDRPVGDDAVVSALDFNHDHLAPPDGASTAMERHEYDNDDDISTWKTWDFVPDGLLVWEAWKSFIRRR</sequence>
<dbReference type="Gene3D" id="3.90.79.10">
    <property type="entry name" value="Nucleoside Triphosphate Pyrophosphohydrolase"/>
    <property type="match status" value="1"/>
</dbReference>
<dbReference type="Proteomes" id="UP001530377">
    <property type="component" value="Unassembled WGS sequence"/>
</dbReference>
<gene>
    <name evidence="4" type="ORF">ACHAXA_003430</name>
</gene>
<evidence type="ECO:0000313" key="4">
    <source>
        <dbReference type="EMBL" id="KAL3823282.1"/>
    </source>
</evidence>
<name>A0ABD3SG55_9STRA</name>
<evidence type="ECO:0000259" key="3">
    <source>
        <dbReference type="PROSITE" id="PS51462"/>
    </source>
</evidence>
<proteinExistence type="predicted"/>
<dbReference type="GO" id="GO:0016787">
    <property type="term" value="F:hydrolase activity"/>
    <property type="evidence" value="ECO:0007669"/>
    <property type="project" value="UniProtKB-KW"/>
</dbReference>
<dbReference type="EMBL" id="JALLPB020000041">
    <property type="protein sequence ID" value="KAL3823282.1"/>
    <property type="molecule type" value="Genomic_DNA"/>
</dbReference>
<organism evidence="4 5">
    <name type="scientific">Cyclostephanos tholiformis</name>
    <dbReference type="NCBI Taxonomy" id="382380"/>
    <lineage>
        <taxon>Eukaryota</taxon>
        <taxon>Sar</taxon>
        <taxon>Stramenopiles</taxon>
        <taxon>Ochrophyta</taxon>
        <taxon>Bacillariophyta</taxon>
        <taxon>Coscinodiscophyceae</taxon>
        <taxon>Thalassiosirophycidae</taxon>
        <taxon>Stephanodiscales</taxon>
        <taxon>Stephanodiscaceae</taxon>
        <taxon>Cyclostephanos</taxon>
    </lineage>
</organism>
<dbReference type="InterPro" id="IPR015797">
    <property type="entry name" value="NUDIX_hydrolase-like_dom_sf"/>
</dbReference>